<dbReference type="RefSeq" id="XP_025372758.1">
    <property type="nucleotide sequence ID" value="XM_025510552.1"/>
</dbReference>
<gene>
    <name evidence="2" type="ORF">IE81DRAFT_163000</name>
</gene>
<dbReference type="AlphaFoldDB" id="A0A316W965"/>
<protein>
    <submittedName>
        <fullName evidence="2">Uncharacterized protein</fullName>
    </submittedName>
</protein>
<accession>A0A316W965</accession>
<dbReference type="Proteomes" id="UP000245783">
    <property type="component" value="Unassembled WGS sequence"/>
</dbReference>
<organism evidence="2 3">
    <name type="scientific">Ceraceosorus guamensis</name>
    <dbReference type="NCBI Taxonomy" id="1522189"/>
    <lineage>
        <taxon>Eukaryota</taxon>
        <taxon>Fungi</taxon>
        <taxon>Dikarya</taxon>
        <taxon>Basidiomycota</taxon>
        <taxon>Ustilaginomycotina</taxon>
        <taxon>Exobasidiomycetes</taxon>
        <taxon>Ceraceosorales</taxon>
        <taxon>Ceraceosoraceae</taxon>
        <taxon>Ceraceosorus</taxon>
    </lineage>
</organism>
<evidence type="ECO:0000313" key="3">
    <source>
        <dbReference type="Proteomes" id="UP000245783"/>
    </source>
</evidence>
<evidence type="ECO:0000256" key="1">
    <source>
        <dbReference type="SAM" id="MobiDB-lite"/>
    </source>
</evidence>
<name>A0A316W965_9BASI</name>
<dbReference type="GeneID" id="37032422"/>
<feature type="region of interest" description="Disordered" evidence="1">
    <location>
        <begin position="574"/>
        <end position="605"/>
    </location>
</feature>
<evidence type="ECO:0000313" key="2">
    <source>
        <dbReference type="EMBL" id="PWN45598.1"/>
    </source>
</evidence>
<reference evidence="2 3" key="1">
    <citation type="journal article" date="2018" name="Mol. Biol. Evol.">
        <title>Broad Genomic Sampling Reveals a Smut Pathogenic Ancestry of the Fungal Clade Ustilaginomycotina.</title>
        <authorList>
            <person name="Kijpornyongpan T."/>
            <person name="Mondo S.J."/>
            <person name="Barry K."/>
            <person name="Sandor L."/>
            <person name="Lee J."/>
            <person name="Lipzen A."/>
            <person name="Pangilinan J."/>
            <person name="LaButti K."/>
            <person name="Hainaut M."/>
            <person name="Henrissat B."/>
            <person name="Grigoriev I.V."/>
            <person name="Spatafora J.W."/>
            <person name="Aime M.C."/>
        </authorList>
    </citation>
    <scope>NUCLEOTIDE SEQUENCE [LARGE SCALE GENOMIC DNA]</scope>
    <source>
        <strain evidence="2 3">MCA 4658</strain>
    </source>
</reference>
<keyword evidence="3" id="KW-1185">Reference proteome</keyword>
<dbReference type="EMBL" id="KZ819354">
    <property type="protein sequence ID" value="PWN45598.1"/>
    <property type="molecule type" value="Genomic_DNA"/>
</dbReference>
<dbReference type="InParanoid" id="A0A316W965"/>
<sequence>MRSWVSPAWTELLVNSIQARESDAFHPAICLLSPTSGPTFDHYTRKLSEKHTLLAPLKSFRQCFMSYRTRYSGESCRRRCTSKSLAQLHDAPHGHSEICVTWLCPDLYALWERGMLAPPLRKKCQSLVPLSQTCRKWRAFIEPLLWHTVDIAWMRDLRDLASLISVQNSDEGGRPRNHTRTLTFSWTTPWDTADSQWQCNGCVSNSFADRKAAQSVEERRELYAAYGTKYSKTWPNPPFLAAHPREWSVGPDYDGLMSDLPNVAAAEAALVRVILAMPNLECVAWSAASWPMPASVAKAVRTCRQMKYLRVQDEDGACEHYTSAAWLAAAPSLMTLSLIDRSIHKSRFNTDWLCKDPQKTYGVAVSTQLPHASPLPRPLHLTRRALSALLCAQVKTILECMAVSQNLKTLEISSPVLLYIPAMLPVWMALDLRPQYIGHEGEYDTSKRLPFSETSRAVEGLDVLRKAVLPSLGWQADRHWQEESTDTENLLRIHELAREHAASVTQSVRDIYRKIASSGLEDRSASLKRWFGFDEAVLSAGTTVDDLPGPPACSEGLEEEQEVGPLQQVYRTPAETLSEGHTDASLESDIHDEEDEATRKATEEQPVPPFAVWLAEDESMRRHVLAALRRYCSTQEEPTVSFTGQNAS</sequence>
<proteinExistence type="predicted"/>